<dbReference type="AlphaFoldDB" id="A0A1H9QL07"/>
<organism evidence="1 2">
    <name type="scientific">Pedococcus cremeus</name>
    <dbReference type="NCBI Taxonomy" id="587636"/>
    <lineage>
        <taxon>Bacteria</taxon>
        <taxon>Bacillati</taxon>
        <taxon>Actinomycetota</taxon>
        <taxon>Actinomycetes</taxon>
        <taxon>Micrococcales</taxon>
        <taxon>Intrasporangiaceae</taxon>
        <taxon>Pedococcus</taxon>
    </lineage>
</organism>
<keyword evidence="2" id="KW-1185">Reference proteome</keyword>
<dbReference type="Proteomes" id="UP000199019">
    <property type="component" value="Unassembled WGS sequence"/>
</dbReference>
<gene>
    <name evidence="1" type="ORF">SAMN05216199_0672</name>
</gene>
<dbReference type="STRING" id="587636.SAMN05216199_0672"/>
<reference evidence="2" key="1">
    <citation type="submission" date="2016-10" db="EMBL/GenBank/DDBJ databases">
        <authorList>
            <person name="Varghese N."/>
            <person name="Submissions S."/>
        </authorList>
    </citation>
    <scope>NUCLEOTIDE SEQUENCE [LARGE SCALE GENOMIC DNA]</scope>
    <source>
        <strain evidence="2">CGMCC 1.6963</strain>
    </source>
</reference>
<dbReference type="EMBL" id="FOHB01000001">
    <property type="protein sequence ID" value="SER61100.1"/>
    <property type="molecule type" value="Genomic_DNA"/>
</dbReference>
<sequence length="354" mass="38751">MESKSATYERLKRDIGLLEAAADHLHRDLHWVENAPLAVARNQDSCIEVFLAGGPLRASIRIVEDLLEHQVWAYSGGEFAAARIVLPFGEHFDRLAAVLCVDLIDNDLAHERQEAFSAVEPMLGLALQRNTVGDPVLNGLIGELELLRRLLLGASPASRPDVLQAWAGSVPSARDFQLNTVGVEVKVTQGRVSAHHVSGVHQIELGSGNGGVAETNIFLLSLGIEWLSRGVGGTSLPDLVNSLLALTPTAARADLLAQIKQYGGDISIGYDHDRDQWKGRYSGRYFVRFERLYDMTDDRLELLSSSDLVGLRNIDPSSVEFKVVLQDQVRGDLNPVKGWDALVPRLLETAGIQN</sequence>
<evidence type="ECO:0000313" key="2">
    <source>
        <dbReference type="Proteomes" id="UP000199019"/>
    </source>
</evidence>
<dbReference type="InterPro" id="IPR025534">
    <property type="entry name" value="DUF4420"/>
</dbReference>
<name>A0A1H9QL07_9MICO</name>
<protein>
    <submittedName>
        <fullName evidence="1">Putative PD-(D/E)XK family member</fullName>
    </submittedName>
</protein>
<accession>A0A1H9QL07</accession>
<evidence type="ECO:0000313" key="1">
    <source>
        <dbReference type="EMBL" id="SER61100.1"/>
    </source>
</evidence>
<dbReference type="OrthoDB" id="7871105at2"/>
<dbReference type="Pfam" id="PF14390">
    <property type="entry name" value="DUF4420"/>
    <property type="match status" value="1"/>
</dbReference>
<proteinExistence type="predicted"/>
<dbReference type="RefSeq" id="WP_091755327.1">
    <property type="nucleotide sequence ID" value="NZ_FOHB01000001.1"/>
</dbReference>